<reference evidence="3 4" key="2">
    <citation type="journal article" date="2012" name="PLoS Pathog.">
        <title>Diverse lifestyles and strategies of plant pathogenesis encoded in the genomes of eighteen Dothideomycetes fungi.</title>
        <authorList>
            <person name="Ohm R.A."/>
            <person name="Feau N."/>
            <person name="Henrissat B."/>
            <person name="Schoch C.L."/>
            <person name="Horwitz B.A."/>
            <person name="Barry K.W."/>
            <person name="Condon B.J."/>
            <person name="Copeland A.C."/>
            <person name="Dhillon B."/>
            <person name="Glaser F."/>
            <person name="Hesse C.N."/>
            <person name="Kosti I."/>
            <person name="LaButti K."/>
            <person name="Lindquist E.A."/>
            <person name="Lucas S."/>
            <person name="Salamov A.A."/>
            <person name="Bradshaw R.E."/>
            <person name="Ciuffetti L."/>
            <person name="Hamelin R.C."/>
            <person name="Kema G.H.J."/>
            <person name="Lawrence C."/>
            <person name="Scott J.A."/>
            <person name="Spatafora J.W."/>
            <person name="Turgeon B.G."/>
            <person name="de Wit P.J.G.M."/>
            <person name="Zhong S."/>
            <person name="Goodwin S.B."/>
            <person name="Grigoriev I.V."/>
        </authorList>
    </citation>
    <scope>NUCLEOTIDE SEQUENCE [LARGE SCALE GENOMIC DNA]</scope>
    <source>
        <strain evidence="4">NZE10 / CBS 128990</strain>
    </source>
</reference>
<evidence type="ECO:0000256" key="1">
    <source>
        <dbReference type="SAM" id="MobiDB-lite"/>
    </source>
</evidence>
<dbReference type="EMBL" id="KB446547">
    <property type="protein sequence ID" value="EME38584.1"/>
    <property type="molecule type" value="Genomic_DNA"/>
</dbReference>
<dbReference type="HOGENOM" id="CLU_1948769_0_0_1"/>
<reference evidence="4" key="1">
    <citation type="journal article" date="2012" name="PLoS Genet.">
        <title>The genomes of the fungal plant pathogens Cladosporium fulvum and Dothistroma septosporum reveal adaptation to different hosts and lifestyles but also signatures of common ancestry.</title>
        <authorList>
            <person name="de Wit P.J.G.M."/>
            <person name="van der Burgt A."/>
            <person name="Oekmen B."/>
            <person name="Stergiopoulos I."/>
            <person name="Abd-Elsalam K.A."/>
            <person name="Aerts A.L."/>
            <person name="Bahkali A.H."/>
            <person name="Beenen H.G."/>
            <person name="Chettri P."/>
            <person name="Cox M.P."/>
            <person name="Datema E."/>
            <person name="de Vries R.P."/>
            <person name="Dhillon B."/>
            <person name="Ganley A.R."/>
            <person name="Griffiths S.A."/>
            <person name="Guo Y."/>
            <person name="Hamelin R.C."/>
            <person name="Henrissat B."/>
            <person name="Kabir M.S."/>
            <person name="Jashni M.K."/>
            <person name="Kema G."/>
            <person name="Klaubauf S."/>
            <person name="Lapidus A."/>
            <person name="Levasseur A."/>
            <person name="Lindquist E."/>
            <person name="Mehrabi R."/>
            <person name="Ohm R.A."/>
            <person name="Owen T.J."/>
            <person name="Salamov A."/>
            <person name="Schwelm A."/>
            <person name="Schijlen E."/>
            <person name="Sun H."/>
            <person name="van den Burg H.A."/>
            <person name="van Ham R.C.H.J."/>
            <person name="Zhang S."/>
            <person name="Goodwin S.B."/>
            <person name="Grigoriev I.V."/>
            <person name="Collemare J."/>
            <person name="Bradshaw R.E."/>
        </authorList>
    </citation>
    <scope>NUCLEOTIDE SEQUENCE [LARGE SCALE GENOMIC DNA]</scope>
    <source>
        <strain evidence="4">NZE10 / CBS 128990</strain>
    </source>
</reference>
<keyword evidence="4" id="KW-1185">Reference proteome</keyword>
<keyword evidence="2" id="KW-0472">Membrane</keyword>
<feature type="region of interest" description="Disordered" evidence="1">
    <location>
        <begin position="48"/>
        <end position="74"/>
    </location>
</feature>
<sequence>MESETYSLPILRKLDLLGIAITILFLFSTIACFIYKVISVSAGPPQCPRPIELDSTIPSHPYEDDSGYDSSDDDDVDGLGHLRKALQMVDDTFGPKLSSARRHADDFQVFANFASVSQRRGMHGEEAED</sequence>
<keyword evidence="2" id="KW-0812">Transmembrane</keyword>
<dbReference type="AlphaFoldDB" id="N1PDR9"/>
<keyword evidence="2" id="KW-1133">Transmembrane helix</keyword>
<organism evidence="3 4">
    <name type="scientific">Dothistroma septosporum (strain NZE10 / CBS 128990)</name>
    <name type="common">Red band needle blight fungus</name>
    <name type="synonym">Mycosphaerella pini</name>
    <dbReference type="NCBI Taxonomy" id="675120"/>
    <lineage>
        <taxon>Eukaryota</taxon>
        <taxon>Fungi</taxon>
        <taxon>Dikarya</taxon>
        <taxon>Ascomycota</taxon>
        <taxon>Pezizomycotina</taxon>
        <taxon>Dothideomycetes</taxon>
        <taxon>Dothideomycetidae</taxon>
        <taxon>Mycosphaerellales</taxon>
        <taxon>Mycosphaerellaceae</taxon>
        <taxon>Dothistroma</taxon>
    </lineage>
</organism>
<gene>
    <name evidence="3" type="ORF">DOTSEDRAFT_83917</name>
</gene>
<dbReference type="OrthoDB" id="10582681at2759"/>
<dbReference type="Proteomes" id="UP000016933">
    <property type="component" value="Unassembled WGS sequence"/>
</dbReference>
<feature type="compositionally biased region" description="Acidic residues" evidence="1">
    <location>
        <begin position="64"/>
        <end position="74"/>
    </location>
</feature>
<protein>
    <submittedName>
        <fullName evidence="3">Uncharacterized protein</fullName>
    </submittedName>
</protein>
<feature type="transmembrane region" description="Helical" evidence="2">
    <location>
        <begin position="16"/>
        <end position="38"/>
    </location>
</feature>
<evidence type="ECO:0000313" key="4">
    <source>
        <dbReference type="Proteomes" id="UP000016933"/>
    </source>
</evidence>
<proteinExistence type="predicted"/>
<evidence type="ECO:0000313" key="3">
    <source>
        <dbReference type="EMBL" id="EME38584.1"/>
    </source>
</evidence>
<accession>N1PDR9</accession>
<name>N1PDR9_DOTSN</name>
<evidence type="ECO:0000256" key="2">
    <source>
        <dbReference type="SAM" id="Phobius"/>
    </source>
</evidence>